<dbReference type="FunCoup" id="G4Q2N6">
    <property type="interactions" value="191"/>
</dbReference>
<dbReference type="InterPro" id="IPR051011">
    <property type="entry name" value="Metal_resp_trans_reg"/>
</dbReference>
<dbReference type="PROSITE" id="PS50987">
    <property type="entry name" value="HTH_ARSR_2"/>
    <property type="match status" value="1"/>
</dbReference>
<dbReference type="Gene3D" id="1.10.10.10">
    <property type="entry name" value="Winged helix-like DNA-binding domain superfamily/Winged helix DNA-binding domain"/>
    <property type="match status" value="1"/>
</dbReference>
<dbReference type="eggNOG" id="COG0640">
    <property type="taxonomic scope" value="Bacteria"/>
</dbReference>
<evidence type="ECO:0000256" key="2">
    <source>
        <dbReference type="ARBA" id="ARBA00023125"/>
    </source>
</evidence>
<dbReference type="AlphaFoldDB" id="G4Q2N6"/>
<reference evidence="5 6" key="1">
    <citation type="journal article" date="2011" name="J. Bacteriol.">
        <title>Complete genome sequence of Acidaminococcus intestini RYC-MR95, a Gram-negative bacterium from the phylum Firmicutes.</title>
        <authorList>
            <person name="D'Auria G."/>
            <person name="Galan J.C."/>
            <person name="Rodriguez-Alcayna M."/>
            <person name="Moya A."/>
            <person name="Baquero F."/>
            <person name="Latorre A."/>
        </authorList>
    </citation>
    <scope>NUCLEOTIDE SEQUENCE [LARGE SCALE GENOMIC DNA]</scope>
    <source>
        <strain evidence="5 6">RyC-MR95</strain>
    </source>
</reference>
<evidence type="ECO:0000313" key="6">
    <source>
        <dbReference type="Proteomes" id="UP000007093"/>
    </source>
</evidence>
<dbReference type="InterPro" id="IPR036388">
    <property type="entry name" value="WH-like_DNA-bd_sf"/>
</dbReference>
<evidence type="ECO:0000313" key="5">
    <source>
        <dbReference type="EMBL" id="AEQ22692.1"/>
    </source>
</evidence>
<dbReference type="InterPro" id="IPR036390">
    <property type="entry name" value="WH_DNA-bd_sf"/>
</dbReference>
<name>G4Q2N6_ACIIR</name>
<dbReference type="Proteomes" id="UP000007093">
    <property type="component" value="Chromosome"/>
</dbReference>
<dbReference type="STRING" id="568816.Acin_1473"/>
<dbReference type="Pfam" id="PF01022">
    <property type="entry name" value="HTH_5"/>
    <property type="match status" value="1"/>
</dbReference>
<dbReference type="CDD" id="cd00090">
    <property type="entry name" value="HTH_ARSR"/>
    <property type="match status" value="1"/>
</dbReference>
<evidence type="ECO:0000259" key="4">
    <source>
        <dbReference type="PROSITE" id="PS50987"/>
    </source>
</evidence>
<dbReference type="PANTHER" id="PTHR43132:SF6">
    <property type="entry name" value="HTH-TYPE TRANSCRIPTIONAL REPRESSOR CZRA"/>
    <property type="match status" value="1"/>
</dbReference>
<dbReference type="SUPFAM" id="SSF46785">
    <property type="entry name" value="Winged helix' DNA-binding domain"/>
    <property type="match status" value="1"/>
</dbReference>
<dbReference type="GO" id="GO:0003700">
    <property type="term" value="F:DNA-binding transcription factor activity"/>
    <property type="evidence" value="ECO:0007669"/>
    <property type="project" value="InterPro"/>
</dbReference>
<dbReference type="KEGG" id="ain:Acin_1473"/>
<evidence type="ECO:0000256" key="1">
    <source>
        <dbReference type="ARBA" id="ARBA00023015"/>
    </source>
</evidence>
<dbReference type="PANTHER" id="PTHR43132">
    <property type="entry name" value="ARSENICAL RESISTANCE OPERON REPRESSOR ARSR-RELATED"/>
    <property type="match status" value="1"/>
</dbReference>
<keyword evidence="1" id="KW-0805">Transcription regulation</keyword>
<dbReference type="InParanoid" id="G4Q2N6"/>
<proteinExistence type="predicted"/>
<dbReference type="InterPro" id="IPR011991">
    <property type="entry name" value="ArsR-like_HTH"/>
</dbReference>
<dbReference type="NCBIfam" id="NF033788">
    <property type="entry name" value="HTH_metalloreg"/>
    <property type="match status" value="1"/>
</dbReference>
<dbReference type="InterPro" id="IPR001845">
    <property type="entry name" value="HTH_ArsR_DNA-bd_dom"/>
</dbReference>
<dbReference type="GO" id="GO:0003677">
    <property type="term" value="F:DNA binding"/>
    <property type="evidence" value="ECO:0007669"/>
    <property type="project" value="UniProtKB-KW"/>
</dbReference>
<dbReference type="PATRIC" id="fig|568816.4.peg.1431"/>
<keyword evidence="3" id="KW-0804">Transcription</keyword>
<dbReference type="HOGENOM" id="CLU_097806_7_3_9"/>
<organism evidence="5 6">
    <name type="scientific">Acidaminococcus intestini (strain RyC-MR95)</name>
    <dbReference type="NCBI Taxonomy" id="568816"/>
    <lineage>
        <taxon>Bacteria</taxon>
        <taxon>Bacillati</taxon>
        <taxon>Bacillota</taxon>
        <taxon>Negativicutes</taxon>
        <taxon>Acidaminococcales</taxon>
        <taxon>Acidaminococcaceae</taxon>
        <taxon>Acidaminococcus</taxon>
    </lineage>
</organism>
<dbReference type="PRINTS" id="PR00778">
    <property type="entry name" value="HTHARSR"/>
</dbReference>
<gene>
    <name evidence="5" type="ordered locus">Acin_1473</name>
</gene>
<accession>G4Q2N6</accession>
<dbReference type="EMBL" id="CP003058">
    <property type="protein sequence ID" value="AEQ22692.1"/>
    <property type="molecule type" value="Genomic_DNA"/>
</dbReference>
<keyword evidence="2" id="KW-0238">DNA-binding</keyword>
<feature type="domain" description="HTH arsR-type" evidence="4">
    <location>
        <begin position="22"/>
        <end position="116"/>
    </location>
</feature>
<protein>
    <recommendedName>
        <fullName evidence="4">HTH arsR-type domain-containing protein</fullName>
    </recommendedName>
</protein>
<sequence length="122" mass="13891">MLMVQLPHQHGKNPSYVLEDMPKDGDFSAVSEIFHSVSDPKRLKLFWLLCHYEECVINLSALMGMSSPALSHHLKVLKAQGLIKSRRVGKEMYYTAADGEASRLLHHMIEMLVDISCPREKK</sequence>
<dbReference type="SMART" id="SM00418">
    <property type="entry name" value="HTH_ARSR"/>
    <property type="match status" value="1"/>
</dbReference>
<evidence type="ECO:0000256" key="3">
    <source>
        <dbReference type="ARBA" id="ARBA00023163"/>
    </source>
</evidence>
<keyword evidence="6" id="KW-1185">Reference proteome</keyword>